<feature type="signal peptide" evidence="2">
    <location>
        <begin position="1"/>
        <end position="20"/>
    </location>
</feature>
<keyword evidence="4" id="KW-1185">Reference proteome</keyword>
<feature type="region of interest" description="Disordered" evidence="1">
    <location>
        <begin position="1027"/>
        <end position="1066"/>
    </location>
</feature>
<feature type="compositionally biased region" description="Basic residues" evidence="1">
    <location>
        <begin position="225"/>
        <end position="234"/>
    </location>
</feature>
<feature type="compositionally biased region" description="Basic and acidic residues" evidence="1">
    <location>
        <begin position="730"/>
        <end position="740"/>
    </location>
</feature>
<protein>
    <submittedName>
        <fullName evidence="3">Uncharacterized protein</fullName>
    </submittedName>
</protein>
<feature type="region of interest" description="Disordered" evidence="1">
    <location>
        <begin position="214"/>
        <end position="243"/>
    </location>
</feature>
<dbReference type="AlphaFoldDB" id="A0A3P6U8H5"/>
<dbReference type="OrthoDB" id="5841829at2759"/>
<evidence type="ECO:0000313" key="4">
    <source>
        <dbReference type="Proteomes" id="UP000277928"/>
    </source>
</evidence>
<gene>
    <name evidence="3" type="ORF">NLS_LOCUS2024</name>
</gene>
<feature type="region of interest" description="Disordered" evidence="1">
    <location>
        <begin position="595"/>
        <end position="621"/>
    </location>
</feature>
<accession>A0A3P6U8H5</accession>
<feature type="compositionally biased region" description="Basic and acidic residues" evidence="1">
    <location>
        <begin position="611"/>
        <end position="621"/>
    </location>
</feature>
<organism evidence="3 4">
    <name type="scientific">Litomosoides sigmodontis</name>
    <name type="common">Filarial nematode worm</name>
    <dbReference type="NCBI Taxonomy" id="42156"/>
    <lineage>
        <taxon>Eukaryota</taxon>
        <taxon>Metazoa</taxon>
        <taxon>Ecdysozoa</taxon>
        <taxon>Nematoda</taxon>
        <taxon>Chromadorea</taxon>
        <taxon>Rhabditida</taxon>
        <taxon>Spirurina</taxon>
        <taxon>Spiruromorpha</taxon>
        <taxon>Filarioidea</taxon>
        <taxon>Onchocercidae</taxon>
        <taxon>Litomosoides</taxon>
    </lineage>
</organism>
<name>A0A3P6U8H5_LITSI</name>
<feature type="compositionally biased region" description="Basic and acidic residues" evidence="1">
    <location>
        <begin position="702"/>
        <end position="719"/>
    </location>
</feature>
<dbReference type="Proteomes" id="UP000277928">
    <property type="component" value="Unassembled WGS sequence"/>
</dbReference>
<sequence length="1174" mass="137072">MTSAHLIHFCCIAIIPIALSTSGAEATGNARNARTDLITTEHSWQDATSDQPLSKSLHQFAFSLQRNETHEFRTTTHKTEKWKELLASGENVCVGLLLRLQEQTITNIYKMRAEMNLAEFMLLYDIVNTTSNCPLINDIVGIVTKCNLCAQSTGKGFPTTYFCHNAISKNWIHKTRRPRQIEMSTMSNSLRIENMISSLMPRIFASATEQKYHDRLHHSTQQSRSPHKARQNSRSHHELSKYRRKHHIYIRKHKLLKLQREQEAKRKIRKKASDILKVPIGKRKLLCKYRKSCYNTSVIPDTWNIRNILPPFLNLHGEKSSENEKMTDVIMDNEKEEKEEISEAELKLLCRYRKSCYEEMGAKIEKSAVKAQPGPILSRISTNLPVTKQKSTKEIARVALAKIQEKEEIAALRSTSKKVIIDRNLNQMEEKMKKRLACKYRKSCYNGGIPPKIDMSFDISFQKIYNFLQGSQKTGIQEIIPKEFKDFNDNKKKIYCKYRKSCYKTAQKPAINHSQIFKYTHVVEKYERVIPLKIRCKYRKSCYDTGILPNLNKRVVEETQPVVPVQIATSLHQLKAFCKYRKSCYKRKAEEQQNLNFGPLGNDETLDEDESERKKEEDRAKEEIIKSLHEETTCKTEKTKELNASKKMEYAFEKKPIKDTNSKRLVKKLGISISQLEGKNITSIAENEKSRETALKLKKMKTKDPLKETPIRPSKKDQKIASPTIVKQSIIDKRTPERIGSKKKRSKTERTQKNEKIAKEKKILEPLPTEREESMLVKKEQSMFLEAENRTLLNKVNIHNKSLSPITIKLLCKYRKSCYKNGMLPSIHTEKTIAQGFQENEDNRPLEIRCKYRKSCYETGKLPENLHESFKIRHLTKNKENIPDKHITEEHIPLTLRCKYRKSCYKTGKLPPIEASKFWFSTIQILKEYEDKQSIDELSEEQLKMRCKYRKSCYESGILPPYLNHTAYVVATTIKQYENPQLKCKYRKSCYENMELDIKIDKVRKQEKQKKAQEGIVIVSYQTEPVAKHKEKEQEENAQAVTDEEDKRTRKKKSKESKSEAKKEHEFMQIKQLDSHLQRKATKPRSLNSTQKLKCKYRIKCYDSVPFHEISEKKIEKQRQLSIKDFRRANGAICNKYYISCRKQAGLPILQRAPIGPNGRRLCRKKKKEETSET</sequence>
<dbReference type="OMA" id="IRCKYRK"/>
<feature type="compositionally biased region" description="Basic and acidic residues" evidence="1">
    <location>
        <begin position="1056"/>
        <end position="1066"/>
    </location>
</feature>
<proteinExistence type="predicted"/>
<evidence type="ECO:0000313" key="3">
    <source>
        <dbReference type="EMBL" id="VDK73201.1"/>
    </source>
</evidence>
<feature type="chain" id="PRO_5018211246" evidence="2">
    <location>
        <begin position="21"/>
        <end position="1174"/>
    </location>
</feature>
<reference evidence="3 4" key="1">
    <citation type="submission" date="2018-08" db="EMBL/GenBank/DDBJ databases">
        <authorList>
            <person name="Laetsch R D."/>
            <person name="Stevens L."/>
            <person name="Kumar S."/>
            <person name="Blaxter L. M."/>
        </authorList>
    </citation>
    <scope>NUCLEOTIDE SEQUENCE [LARGE SCALE GENOMIC DNA]</scope>
</reference>
<evidence type="ECO:0000256" key="2">
    <source>
        <dbReference type="SAM" id="SignalP"/>
    </source>
</evidence>
<feature type="region of interest" description="Disordered" evidence="1">
    <location>
        <begin position="701"/>
        <end position="755"/>
    </location>
</feature>
<keyword evidence="2" id="KW-0732">Signal</keyword>
<dbReference type="EMBL" id="UYRX01000085">
    <property type="protein sequence ID" value="VDK73201.1"/>
    <property type="molecule type" value="Genomic_DNA"/>
</dbReference>
<evidence type="ECO:0000256" key="1">
    <source>
        <dbReference type="SAM" id="MobiDB-lite"/>
    </source>
</evidence>